<protein>
    <recommendedName>
        <fullName evidence="3">F-box-like domain protein</fullName>
    </recommendedName>
</protein>
<evidence type="ECO:0000313" key="2">
    <source>
        <dbReference type="Proteomes" id="UP000030108"/>
    </source>
</evidence>
<dbReference type="Proteomes" id="UP000030108">
    <property type="component" value="Unassembled WGS sequence"/>
</dbReference>
<comment type="caution">
    <text evidence="1">The sequence shown here is derived from an EMBL/GenBank/DDBJ whole genome shotgun (WGS) entry which is preliminary data.</text>
</comment>
<reference evidence="2" key="1">
    <citation type="journal article" date="2014" name="Genome Announc.">
        <title>Draft genome sequence of the plant-pathogenic soil fungus Rhizoctonia solani anastomosis group 3 strain Rhs1AP.</title>
        <authorList>
            <person name="Cubeta M.A."/>
            <person name="Thomas E."/>
            <person name="Dean R.A."/>
            <person name="Jabaji S."/>
            <person name="Neate S.M."/>
            <person name="Tavantzis S."/>
            <person name="Toda T."/>
            <person name="Vilgalys R."/>
            <person name="Bharathan N."/>
            <person name="Fedorova-Abrams N."/>
            <person name="Pakala S.B."/>
            <person name="Pakala S.M."/>
            <person name="Zafar N."/>
            <person name="Joardar V."/>
            <person name="Losada L."/>
            <person name="Nierman W.C."/>
        </authorList>
    </citation>
    <scope>NUCLEOTIDE SEQUENCE [LARGE SCALE GENOMIC DNA]</scope>
    <source>
        <strain evidence="2">AG-3</strain>
    </source>
</reference>
<accession>X8JAZ7</accession>
<evidence type="ECO:0000313" key="1">
    <source>
        <dbReference type="EMBL" id="EUC60897.1"/>
    </source>
</evidence>
<evidence type="ECO:0008006" key="3">
    <source>
        <dbReference type="Google" id="ProtNLM"/>
    </source>
</evidence>
<feature type="non-terminal residue" evidence="1">
    <location>
        <position position="572"/>
    </location>
</feature>
<organism evidence="1 2">
    <name type="scientific">Rhizoctonia solani AG-3 Rhs1AP</name>
    <dbReference type="NCBI Taxonomy" id="1086054"/>
    <lineage>
        <taxon>Eukaryota</taxon>
        <taxon>Fungi</taxon>
        <taxon>Dikarya</taxon>
        <taxon>Basidiomycota</taxon>
        <taxon>Agaricomycotina</taxon>
        <taxon>Agaricomycetes</taxon>
        <taxon>Cantharellales</taxon>
        <taxon>Ceratobasidiaceae</taxon>
        <taxon>Rhizoctonia</taxon>
    </lineage>
</organism>
<dbReference type="EMBL" id="JATN01000319">
    <property type="protein sequence ID" value="EUC60897.1"/>
    <property type="molecule type" value="Genomic_DNA"/>
</dbReference>
<sequence>MHNSDKPAPYARLIRQWEEAGAALANTLSTYLELCLSVEKLSLSTQTIPREDMVSRIDRILEPGAQHNALVAQLAQSRSVLSRTRNRLTSPVYSLPEVALSKIFSHVVYDCDSVDYDGVEWQVKTFYRRLYTLLGVCTIWKDFGISMSPFWSIVPVIRESELLVSRQTVSLGLSRSNAAPLDLVIVIPGFTPRDIIQDVAKHTSRIRSIHIALDTVYKVQDITHRLTEFEELGVLSELSLCVTDLSYIERTGNDVYSLFYTENSRRLLKLTRSLTRLSLYGAHFHWHEVKFSTRLVELRLQQVVFEGTSLVHDFVQAISSAQELQYLTLVSLASFLGPEETHTRPTISLPKLQSLVLEDLYHDPLSIILNSIEPGSHKLTMYLTDKCLLNAMSTAANHLLLPVNDNELYSLLRKTQIDRLILGENDSGKLIRPSRIFYLLSVTKAIKALHLEDCVFDTGFCSLLNVRPGSDASGPTVDQFPVIQEWHLTKARIVNPDAFQELVLSHQVQTLVLEGAHDNSSNNTKEWRPLQSQDDMVEWLAQNIPDFRFEPSRNRPTGFKSRAWQRLHLEPW</sequence>
<gene>
    <name evidence="1" type="ORF">RSOL_374720</name>
</gene>
<dbReference type="AlphaFoldDB" id="X8JAZ7"/>
<proteinExistence type="predicted"/>
<name>X8JAZ7_9AGAM</name>